<reference evidence="1 2" key="3">
    <citation type="submission" date="2019-11" db="EMBL/GenBank/DDBJ databases">
        <title>A de novo genome assembly of a pear dwarfing rootstock.</title>
        <authorList>
            <person name="Wang F."/>
            <person name="Wang J."/>
            <person name="Li S."/>
            <person name="Zhang Y."/>
            <person name="Fang M."/>
            <person name="Ma L."/>
            <person name="Zhao Y."/>
            <person name="Jiang S."/>
        </authorList>
    </citation>
    <scope>NUCLEOTIDE SEQUENCE [LARGE SCALE GENOMIC DNA]</scope>
    <source>
        <strain evidence="1">S2</strain>
        <tissue evidence="1">Leaf</tissue>
    </source>
</reference>
<accession>A0A5N5G797</accession>
<dbReference type="OrthoDB" id="1747757at2759"/>
<name>A0A5N5G797_9ROSA</name>
<sequence length="117" mass="13087">MELCIGFNSVTKEEQEHGQDISILGLRKRGSNCVFLKYGESLALIDIEIEIDYTTYGRICRLQVWVMKTYGVAESWTEFNLSDELVFVDSVSLRTFVAVGLKTNKAKDIGILAAATT</sequence>
<reference evidence="2" key="2">
    <citation type="submission" date="2019-10" db="EMBL/GenBank/DDBJ databases">
        <title>A de novo genome assembly of a pear dwarfing rootstock.</title>
        <authorList>
            <person name="Wang F."/>
            <person name="Wang J."/>
            <person name="Li S."/>
            <person name="Zhang Y."/>
            <person name="Fang M."/>
            <person name="Ma L."/>
            <person name="Zhao Y."/>
            <person name="Jiang S."/>
        </authorList>
    </citation>
    <scope>NUCLEOTIDE SEQUENCE [LARGE SCALE GENOMIC DNA]</scope>
</reference>
<dbReference type="Proteomes" id="UP000327157">
    <property type="component" value="Chromosome 17"/>
</dbReference>
<reference evidence="1 2" key="1">
    <citation type="submission" date="2019-09" db="EMBL/GenBank/DDBJ databases">
        <authorList>
            <person name="Ou C."/>
        </authorList>
    </citation>
    <scope>NUCLEOTIDE SEQUENCE [LARGE SCALE GENOMIC DNA]</scope>
    <source>
        <strain evidence="1">S2</strain>
        <tissue evidence="1">Leaf</tissue>
    </source>
</reference>
<comment type="caution">
    <text evidence="1">The sequence shown here is derived from an EMBL/GenBank/DDBJ whole genome shotgun (WGS) entry which is preliminary data.</text>
</comment>
<protein>
    <recommendedName>
        <fullName evidence="3">F-box/kelch-repeat protein</fullName>
    </recommendedName>
</protein>
<keyword evidence="2" id="KW-1185">Reference proteome</keyword>
<evidence type="ECO:0008006" key="3">
    <source>
        <dbReference type="Google" id="ProtNLM"/>
    </source>
</evidence>
<evidence type="ECO:0000313" key="1">
    <source>
        <dbReference type="EMBL" id="KAB2611057.1"/>
    </source>
</evidence>
<dbReference type="AlphaFoldDB" id="A0A5N5G797"/>
<evidence type="ECO:0000313" key="2">
    <source>
        <dbReference type="Proteomes" id="UP000327157"/>
    </source>
</evidence>
<organism evidence="1 2">
    <name type="scientific">Pyrus ussuriensis x Pyrus communis</name>
    <dbReference type="NCBI Taxonomy" id="2448454"/>
    <lineage>
        <taxon>Eukaryota</taxon>
        <taxon>Viridiplantae</taxon>
        <taxon>Streptophyta</taxon>
        <taxon>Embryophyta</taxon>
        <taxon>Tracheophyta</taxon>
        <taxon>Spermatophyta</taxon>
        <taxon>Magnoliopsida</taxon>
        <taxon>eudicotyledons</taxon>
        <taxon>Gunneridae</taxon>
        <taxon>Pentapetalae</taxon>
        <taxon>rosids</taxon>
        <taxon>fabids</taxon>
        <taxon>Rosales</taxon>
        <taxon>Rosaceae</taxon>
        <taxon>Amygdaloideae</taxon>
        <taxon>Maleae</taxon>
        <taxon>Pyrus</taxon>
    </lineage>
</organism>
<proteinExistence type="predicted"/>
<gene>
    <name evidence="1" type="ORF">D8674_019089</name>
</gene>
<dbReference type="EMBL" id="SMOL01000487">
    <property type="protein sequence ID" value="KAB2611057.1"/>
    <property type="molecule type" value="Genomic_DNA"/>
</dbReference>